<dbReference type="GO" id="GO:0005509">
    <property type="term" value="F:calcium ion binding"/>
    <property type="evidence" value="ECO:0007669"/>
    <property type="project" value="InterPro"/>
</dbReference>
<gene>
    <name evidence="3" type="ORF">CYMTET_50760</name>
</gene>
<dbReference type="AlphaFoldDB" id="A0AAE0BP59"/>
<feature type="domain" description="EF-hand" evidence="2">
    <location>
        <begin position="11"/>
        <end position="46"/>
    </location>
</feature>
<dbReference type="EMBL" id="LGRX02033963">
    <property type="protein sequence ID" value="KAK3239299.1"/>
    <property type="molecule type" value="Genomic_DNA"/>
</dbReference>
<keyword evidence="4" id="KW-1185">Reference proteome</keyword>
<name>A0AAE0BP59_9CHLO</name>
<evidence type="ECO:0000313" key="3">
    <source>
        <dbReference type="EMBL" id="KAK3239299.1"/>
    </source>
</evidence>
<dbReference type="PROSITE" id="PS50222">
    <property type="entry name" value="EF_HAND_2"/>
    <property type="match status" value="1"/>
</dbReference>
<dbReference type="InterPro" id="IPR011992">
    <property type="entry name" value="EF-hand-dom_pair"/>
</dbReference>
<sequence>VPRPGALSPARVPEALAQVWAAVDTKRRGYLTRAEFGPAMTAISLAQTGVEYSAAELPQLGCLVDPPMMKGLDSDVLGMTRARTVSSPQQLNAPAVAQIAASAARPRTGSVMEDRSGASISAGGGDAVRRLHASRAFQGGDHSEASSSSLGPQSASANGSQPNGRGPAHVEAKPNGHHSPAPRHHGSFSGIPPVYGGGSSVNTPPTSTSDRANGGRSLSTSTSYTSVTTPPSAKSTNSFSSSSSVYQTPSPNPTKQPQMPLHRSPSFGSVKEDTEIDGMVQDMAHLHPEAARDTAALLSSMLSPAVSTRASSAKRSGSLPSAEPLPPARPSASTVPAAVVPSGGSGVREVISNEPGNGVLGRIRALEKQQADGGLSHSRVGGGGGSDKLGGFLAGLKATKADVSSSAVKNGWA</sequence>
<evidence type="ECO:0000313" key="4">
    <source>
        <dbReference type="Proteomes" id="UP001190700"/>
    </source>
</evidence>
<reference evidence="3 4" key="1">
    <citation type="journal article" date="2015" name="Genome Biol. Evol.">
        <title>Comparative Genomics of a Bacterivorous Green Alga Reveals Evolutionary Causalities and Consequences of Phago-Mixotrophic Mode of Nutrition.</title>
        <authorList>
            <person name="Burns J.A."/>
            <person name="Paasch A."/>
            <person name="Narechania A."/>
            <person name="Kim E."/>
        </authorList>
    </citation>
    <scope>NUCLEOTIDE SEQUENCE [LARGE SCALE GENOMIC DNA]</scope>
    <source>
        <strain evidence="3 4">PLY_AMNH</strain>
    </source>
</reference>
<feature type="non-terminal residue" evidence="3">
    <location>
        <position position="1"/>
    </location>
</feature>
<dbReference type="Proteomes" id="UP001190700">
    <property type="component" value="Unassembled WGS sequence"/>
</dbReference>
<dbReference type="Gene3D" id="1.10.238.10">
    <property type="entry name" value="EF-hand"/>
    <property type="match status" value="1"/>
</dbReference>
<accession>A0AAE0BP59</accession>
<organism evidence="3 4">
    <name type="scientific">Cymbomonas tetramitiformis</name>
    <dbReference type="NCBI Taxonomy" id="36881"/>
    <lineage>
        <taxon>Eukaryota</taxon>
        <taxon>Viridiplantae</taxon>
        <taxon>Chlorophyta</taxon>
        <taxon>Pyramimonadophyceae</taxon>
        <taxon>Pyramimonadales</taxon>
        <taxon>Pyramimonadaceae</taxon>
        <taxon>Cymbomonas</taxon>
    </lineage>
</organism>
<evidence type="ECO:0000256" key="1">
    <source>
        <dbReference type="SAM" id="MobiDB-lite"/>
    </source>
</evidence>
<feature type="region of interest" description="Disordered" evidence="1">
    <location>
        <begin position="139"/>
        <end position="270"/>
    </location>
</feature>
<feature type="compositionally biased region" description="Polar residues" evidence="1">
    <location>
        <begin position="200"/>
        <end position="211"/>
    </location>
</feature>
<protein>
    <recommendedName>
        <fullName evidence="2">EF-hand domain-containing protein</fullName>
    </recommendedName>
</protein>
<dbReference type="InterPro" id="IPR002048">
    <property type="entry name" value="EF_hand_dom"/>
</dbReference>
<feature type="compositionally biased region" description="Polar residues" evidence="1">
    <location>
        <begin position="308"/>
        <end position="319"/>
    </location>
</feature>
<feature type="region of interest" description="Disordered" evidence="1">
    <location>
        <begin position="103"/>
        <end position="126"/>
    </location>
</feature>
<evidence type="ECO:0000259" key="2">
    <source>
        <dbReference type="PROSITE" id="PS50222"/>
    </source>
</evidence>
<comment type="caution">
    <text evidence="3">The sequence shown here is derived from an EMBL/GenBank/DDBJ whole genome shotgun (WGS) entry which is preliminary data.</text>
</comment>
<feature type="compositionally biased region" description="Low complexity" evidence="1">
    <location>
        <begin position="145"/>
        <end position="157"/>
    </location>
</feature>
<dbReference type="SUPFAM" id="SSF47473">
    <property type="entry name" value="EF-hand"/>
    <property type="match status" value="1"/>
</dbReference>
<feature type="region of interest" description="Disordered" evidence="1">
    <location>
        <begin position="308"/>
        <end position="353"/>
    </location>
</feature>
<proteinExistence type="predicted"/>
<feature type="compositionally biased region" description="Low complexity" evidence="1">
    <location>
        <begin position="217"/>
        <end position="249"/>
    </location>
</feature>